<evidence type="ECO:0000313" key="2">
    <source>
        <dbReference type="EMBL" id="KAF5313681.1"/>
    </source>
</evidence>
<protein>
    <submittedName>
        <fullName evidence="2">Uncharacterized protein</fullName>
    </submittedName>
</protein>
<feature type="region of interest" description="Disordered" evidence="1">
    <location>
        <begin position="329"/>
        <end position="351"/>
    </location>
</feature>
<dbReference type="OrthoDB" id="2927702at2759"/>
<evidence type="ECO:0000256" key="1">
    <source>
        <dbReference type="SAM" id="MobiDB-lite"/>
    </source>
</evidence>
<keyword evidence="3" id="KW-1185">Reference proteome</keyword>
<dbReference type="PROSITE" id="PS50096">
    <property type="entry name" value="IQ"/>
    <property type="match status" value="1"/>
</dbReference>
<accession>A0A8H5AZV3</accession>
<feature type="compositionally biased region" description="Polar residues" evidence="1">
    <location>
        <begin position="521"/>
        <end position="532"/>
    </location>
</feature>
<comment type="caution">
    <text evidence="2">The sequence shown here is derived from an EMBL/GenBank/DDBJ whole genome shotgun (WGS) entry which is preliminary data.</text>
</comment>
<gene>
    <name evidence="2" type="ORF">D9611_010120</name>
</gene>
<reference evidence="2 3" key="1">
    <citation type="journal article" date="2020" name="ISME J.">
        <title>Uncovering the hidden diversity of litter-decomposition mechanisms in mushroom-forming fungi.</title>
        <authorList>
            <person name="Floudas D."/>
            <person name="Bentzer J."/>
            <person name="Ahren D."/>
            <person name="Johansson T."/>
            <person name="Persson P."/>
            <person name="Tunlid A."/>
        </authorList>
    </citation>
    <scope>NUCLEOTIDE SEQUENCE [LARGE SCALE GENOMIC DNA]</scope>
    <source>
        <strain evidence="2 3">CBS 175.51</strain>
    </source>
</reference>
<feature type="compositionally biased region" description="Basic and acidic residues" evidence="1">
    <location>
        <begin position="503"/>
        <end position="512"/>
    </location>
</feature>
<name>A0A8H5AZV3_9AGAR</name>
<evidence type="ECO:0000313" key="3">
    <source>
        <dbReference type="Proteomes" id="UP000541558"/>
    </source>
</evidence>
<sequence length="769" mass="84152">MLPFYENERKRKINLGGSTRVSSASDLLDSVKAQREARLEQKRRQDSALRIQAFYRGRSQASATKEEVRKMFRNDVLGITGLRCLVLLGLDEAALGIWSQTVCSTAPEQVFALSKGQSWLTLVQRVALSVLTSVSRSPLSPNSLSHLQALTVLLSPGDVARAITSYLLKHDYYSLISTAFQHIPEAKSKKAPQTTSLTNLAVAPLSLYPPTSSTFVPSLSKFLVHIFTIPHLPNRIPLSTLPSFVSSIPISQLHLLSPHTSQITSFLAHQPNSVEARVHLVANCSMFFSPHVFHSPPSSIIGPGAHTHSITPYDDDRLRMRLRYGCDDGRSTGKASRQGTGMERVDGDAWGTSAECDGTTTAALHWYDSGAALESRMAARGWSDSDLRSLCQSPDPTRGRFSEGDVGGTTAALRWWTAVYMSKGRGCDDGVRMAAVDPPFCGTSSARVASSLSMYSFLPPTIHPTSHLRSADVDTSSLLHATLAHSTCSQAPLPRGRQRTRRKNELAVDARQRNAPRSPEIDTSSQGHPSMSQPVPAFLILYTQALTHERKSSKCHGDTPFSGRRYIVSSQCQPLRWHKPPRTSLAPHTSTTSITTSRGEHGRHPINTVHCSTCLFDASVLRTLATILSSDIQCLLGCTGPKADDASHVLARRMDFCRGIAIPVHPSPFRPVASKLHPANTSIGTAVTRGKQFCRDFVILVQVSAPPSTVSLWLPESLQINLTALAECEGALRALRRRSPRPPYRGSENPHFGRFAFLKSVLYLFAPHN</sequence>
<feature type="region of interest" description="Disordered" evidence="1">
    <location>
        <begin position="578"/>
        <end position="601"/>
    </location>
</feature>
<feature type="region of interest" description="Disordered" evidence="1">
    <location>
        <begin position="488"/>
        <end position="532"/>
    </location>
</feature>
<proteinExistence type="predicted"/>
<feature type="compositionally biased region" description="Polar residues" evidence="1">
    <location>
        <begin position="586"/>
        <end position="597"/>
    </location>
</feature>
<dbReference type="EMBL" id="JAACJK010000223">
    <property type="protein sequence ID" value="KAF5313681.1"/>
    <property type="molecule type" value="Genomic_DNA"/>
</dbReference>
<dbReference type="AlphaFoldDB" id="A0A8H5AZV3"/>
<dbReference type="Proteomes" id="UP000541558">
    <property type="component" value="Unassembled WGS sequence"/>
</dbReference>
<organism evidence="2 3">
    <name type="scientific">Ephemerocybe angulata</name>
    <dbReference type="NCBI Taxonomy" id="980116"/>
    <lineage>
        <taxon>Eukaryota</taxon>
        <taxon>Fungi</taxon>
        <taxon>Dikarya</taxon>
        <taxon>Basidiomycota</taxon>
        <taxon>Agaricomycotina</taxon>
        <taxon>Agaricomycetes</taxon>
        <taxon>Agaricomycetidae</taxon>
        <taxon>Agaricales</taxon>
        <taxon>Agaricineae</taxon>
        <taxon>Psathyrellaceae</taxon>
        <taxon>Ephemerocybe</taxon>
    </lineage>
</organism>